<comment type="caution">
    <text evidence="1">The sequence shown here is derived from an EMBL/GenBank/DDBJ whole genome shotgun (WGS) entry which is preliminary data.</text>
</comment>
<gene>
    <name evidence="1" type="ORF">GCM10010140_56460</name>
</gene>
<evidence type="ECO:0000313" key="2">
    <source>
        <dbReference type="Proteomes" id="UP000611554"/>
    </source>
</evidence>
<name>A0ABQ2RBV7_9ACTN</name>
<sequence>MASIDRTAYPRFTRAVWARELAEVFTPSVGEVDRARGKTQDDQHLLASLVGISVAMKKFPTK</sequence>
<protein>
    <submittedName>
        <fullName evidence="1">Uncharacterized protein</fullName>
    </submittedName>
</protein>
<reference evidence="2" key="1">
    <citation type="journal article" date="2019" name="Int. J. Syst. Evol. Microbiol.">
        <title>The Global Catalogue of Microorganisms (GCM) 10K type strain sequencing project: providing services to taxonomists for standard genome sequencing and annotation.</title>
        <authorList>
            <consortium name="The Broad Institute Genomics Platform"/>
            <consortium name="The Broad Institute Genome Sequencing Center for Infectious Disease"/>
            <person name="Wu L."/>
            <person name="Ma J."/>
        </authorList>
    </citation>
    <scope>NUCLEOTIDE SEQUENCE [LARGE SCALE GENOMIC DNA]</scope>
    <source>
        <strain evidence="2">JCM 3115</strain>
    </source>
</reference>
<accession>A0ABQ2RBV7</accession>
<organism evidence="1 2">
    <name type="scientific">Streptosporangium pseudovulgare</name>
    <dbReference type="NCBI Taxonomy" id="35765"/>
    <lineage>
        <taxon>Bacteria</taxon>
        <taxon>Bacillati</taxon>
        <taxon>Actinomycetota</taxon>
        <taxon>Actinomycetes</taxon>
        <taxon>Streptosporangiales</taxon>
        <taxon>Streptosporangiaceae</taxon>
        <taxon>Streptosporangium</taxon>
    </lineage>
</organism>
<proteinExistence type="predicted"/>
<dbReference type="Proteomes" id="UP000611554">
    <property type="component" value="Unassembled WGS sequence"/>
</dbReference>
<keyword evidence="2" id="KW-1185">Reference proteome</keyword>
<evidence type="ECO:0000313" key="1">
    <source>
        <dbReference type="EMBL" id="GGQ18699.1"/>
    </source>
</evidence>
<dbReference type="EMBL" id="BMQJ01000015">
    <property type="protein sequence ID" value="GGQ18699.1"/>
    <property type="molecule type" value="Genomic_DNA"/>
</dbReference>